<dbReference type="HAMAP" id="MF_01200_B">
    <property type="entry name" value="OMPdecase_type1_B"/>
    <property type="match status" value="1"/>
</dbReference>
<dbReference type="GO" id="GO:0005829">
    <property type="term" value="C:cytosol"/>
    <property type="evidence" value="ECO:0007669"/>
    <property type="project" value="TreeGrafter"/>
</dbReference>
<organism evidence="14 15">
    <name type="scientific">Ammoniphilus oxalaticus</name>
    <dbReference type="NCBI Taxonomy" id="66863"/>
    <lineage>
        <taxon>Bacteria</taxon>
        <taxon>Bacillati</taxon>
        <taxon>Bacillota</taxon>
        <taxon>Bacilli</taxon>
        <taxon>Bacillales</taxon>
        <taxon>Paenibacillaceae</taxon>
        <taxon>Aneurinibacillus group</taxon>
        <taxon>Ammoniphilus</taxon>
    </lineage>
</organism>
<comment type="similarity">
    <text evidence="8 9">Belongs to the OMP decarboxylase family. Type 1 subfamily.</text>
</comment>
<dbReference type="UniPathway" id="UPA00070">
    <property type="reaction ID" value="UER00120"/>
</dbReference>
<feature type="binding site" evidence="9 11">
    <location>
        <position position="32"/>
    </location>
    <ligand>
        <name>substrate</name>
    </ligand>
</feature>
<evidence type="ECO:0000256" key="11">
    <source>
        <dbReference type="PIRSR" id="PIRSR614732-2"/>
    </source>
</evidence>
<dbReference type="InterPro" id="IPR001754">
    <property type="entry name" value="OMPdeCOase_dom"/>
</dbReference>
<dbReference type="Gene3D" id="3.20.20.70">
    <property type="entry name" value="Aldolase class I"/>
    <property type="match status" value="1"/>
</dbReference>
<evidence type="ECO:0000256" key="2">
    <source>
        <dbReference type="ARBA" id="ARBA00004861"/>
    </source>
</evidence>
<feature type="binding site" evidence="9 11">
    <location>
        <position position="54"/>
    </location>
    <ligand>
        <name>substrate</name>
    </ligand>
</feature>
<dbReference type="Proteomes" id="UP000284219">
    <property type="component" value="Unassembled WGS sequence"/>
</dbReference>
<evidence type="ECO:0000256" key="10">
    <source>
        <dbReference type="PIRSR" id="PIRSR614732-1"/>
    </source>
</evidence>
<proteinExistence type="inferred from homology"/>
<dbReference type="AlphaFoldDB" id="A0A419SJH4"/>
<feature type="binding site" evidence="9 11">
    <location>
        <position position="205"/>
    </location>
    <ligand>
        <name>substrate</name>
    </ligand>
</feature>
<keyword evidence="5 9" id="KW-0665">Pyrimidine biosynthesis</keyword>
<dbReference type="GO" id="GO:0044205">
    <property type="term" value="P:'de novo' UMP biosynthetic process"/>
    <property type="evidence" value="ECO:0007669"/>
    <property type="project" value="UniProtKB-UniRule"/>
</dbReference>
<feature type="binding site" evidence="9 11">
    <location>
        <position position="214"/>
    </location>
    <ligand>
        <name>substrate</name>
    </ligand>
</feature>
<dbReference type="InterPro" id="IPR047596">
    <property type="entry name" value="OMPdecase_bac"/>
</dbReference>
<reference evidence="14 15" key="1">
    <citation type="submission" date="2016-08" db="EMBL/GenBank/DDBJ databases">
        <title>Novel Firmicute Genomes.</title>
        <authorList>
            <person name="Poppleton D.I."/>
            <person name="Gribaldo S."/>
        </authorList>
    </citation>
    <scope>NUCLEOTIDE SEQUENCE [LARGE SCALE GENOMIC DNA]</scope>
    <source>
        <strain evidence="14 15">RAOx-1</strain>
    </source>
</reference>
<evidence type="ECO:0000256" key="3">
    <source>
        <dbReference type="ARBA" id="ARBA00011738"/>
    </source>
</evidence>
<feature type="binding site" evidence="9 11">
    <location>
        <position position="235"/>
    </location>
    <ligand>
        <name>substrate</name>
    </ligand>
</feature>
<feature type="active site" description="For OMPdecase activity" evidence="10">
    <location>
        <position position="83"/>
    </location>
</feature>
<evidence type="ECO:0000259" key="13">
    <source>
        <dbReference type="SMART" id="SM00934"/>
    </source>
</evidence>
<dbReference type="OrthoDB" id="9806203at2"/>
<dbReference type="InterPro" id="IPR014732">
    <property type="entry name" value="OMPdecase"/>
</dbReference>
<feature type="active site" description="For OMPdecase activity" evidence="10">
    <location>
        <position position="86"/>
    </location>
</feature>
<evidence type="ECO:0000256" key="1">
    <source>
        <dbReference type="ARBA" id="ARBA00002356"/>
    </source>
</evidence>
<evidence type="ECO:0000256" key="7">
    <source>
        <dbReference type="ARBA" id="ARBA00049157"/>
    </source>
</evidence>
<evidence type="ECO:0000256" key="9">
    <source>
        <dbReference type="HAMAP-Rule" id="MF_01200"/>
    </source>
</evidence>
<dbReference type="CDD" id="cd04725">
    <property type="entry name" value="OMP_decarboxylase_like"/>
    <property type="match status" value="1"/>
</dbReference>
<evidence type="ECO:0000256" key="12">
    <source>
        <dbReference type="RuleBase" id="RU000512"/>
    </source>
</evidence>
<evidence type="ECO:0000256" key="8">
    <source>
        <dbReference type="ARBA" id="ARBA00061012"/>
    </source>
</evidence>
<comment type="subunit">
    <text evidence="3 9">Homodimer.</text>
</comment>
<dbReference type="EC" id="4.1.1.23" evidence="9"/>
<feature type="active site" description="For OMPdecase activity" evidence="10">
    <location>
        <position position="81"/>
    </location>
</feature>
<dbReference type="InterPro" id="IPR011060">
    <property type="entry name" value="RibuloseP-bd_barrel"/>
</dbReference>
<comment type="function">
    <text evidence="1 9">Catalyzes the decarboxylation of orotidine 5'-monophosphate (OMP) to uridine 5'-monophosphate (UMP).</text>
</comment>
<evidence type="ECO:0000256" key="5">
    <source>
        <dbReference type="ARBA" id="ARBA00022975"/>
    </source>
</evidence>
<evidence type="ECO:0000256" key="6">
    <source>
        <dbReference type="ARBA" id="ARBA00023239"/>
    </source>
</evidence>
<keyword evidence="4 9" id="KW-0210">Decarboxylase</keyword>
<dbReference type="PROSITE" id="PS00156">
    <property type="entry name" value="OMPDECASE"/>
    <property type="match status" value="1"/>
</dbReference>
<dbReference type="Pfam" id="PF00215">
    <property type="entry name" value="OMPdecase"/>
    <property type="match status" value="1"/>
</dbReference>
<dbReference type="InterPro" id="IPR013785">
    <property type="entry name" value="Aldolase_TIM"/>
</dbReference>
<protein>
    <recommendedName>
        <fullName evidence="9">Orotidine 5'-phosphate decarboxylase</fullName>
        <ecNumber evidence="9">4.1.1.23</ecNumber>
    </recommendedName>
    <alternativeName>
        <fullName evidence="9">OMP decarboxylase</fullName>
        <shortName evidence="9">OMPDCase</shortName>
        <shortName evidence="9">OMPdecase</shortName>
    </alternativeName>
</protein>
<sequence>MARSNGRQLDYRVNWSGVEKLSERDRIIVALDFSSEQEALACADRLQGIATYMKVGMQLYYAAGPQIVYALKERGFNVFVDLKVHDIPNTAKGAMQSLASLGADMVNVHVAGGKDMMTAAKEGLESGAAGQTKPLLIGVTQLTSSSQQMMNDEIGIEGTIVDCAQRYAQLAKAAGLDGVVASPLEVEAIKRSCGPTFKTVTPGVRPRGAELGDQKRVVTPAEAFAFGTDYIVVGRPITQASDPLKAMRAMVESIGG</sequence>
<gene>
    <name evidence="9" type="primary">pyrF</name>
    <name evidence="14" type="ORF">BEP19_06875</name>
</gene>
<feature type="binding site" evidence="9 11">
    <location>
        <position position="234"/>
    </location>
    <ligand>
        <name>substrate</name>
    </ligand>
</feature>
<dbReference type="NCBIfam" id="NF001273">
    <property type="entry name" value="PRK00230.1"/>
    <property type="match status" value="1"/>
</dbReference>
<dbReference type="GO" id="GO:0006207">
    <property type="term" value="P:'de novo' pyrimidine nucleobase biosynthetic process"/>
    <property type="evidence" value="ECO:0007669"/>
    <property type="project" value="InterPro"/>
</dbReference>
<keyword evidence="15" id="KW-1185">Reference proteome</keyword>
<dbReference type="SMART" id="SM00934">
    <property type="entry name" value="OMPdecase"/>
    <property type="match status" value="1"/>
</dbReference>
<dbReference type="FunFam" id="3.20.20.70:FF:000015">
    <property type="entry name" value="Orotidine 5'-phosphate decarboxylase"/>
    <property type="match status" value="1"/>
</dbReference>
<evidence type="ECO:0000256" key="4">
    <source>
        <dbReference type="ARBA" id="ARBA00022793"/>
    </source>
</evidence>
<feature type="active site" description="Proton donor" evidence="9">
    <location>
        <position position="83"/>
    </location>
</feature>
<comment type="pathway">
    <text evidence="2 9 12">Pyrimidine metabolism; UMP biosynthesis via de novo pathway; UMP from orotate: step 2/2.</text>
</comment>
<dbReference type="PANTHER" id="PTHR32119">
    <property type="entry name" value="OROTIDINE 5'-PHOSPHATE DECARBOXYLASE"/>
    <property type="match status" value="1"/>
</dbReference>
<evidence type="ECO:0000313" key="14">
    <source>
        <dbReference type="EMBL" id="RKD24125.1"/>
    </source>
</evidence>
<accession>A0A419SJH4</accession>
<evidence type="ECO:0000313" key="15">
    <source>
        <dbReference type="Proteomes" id="UP000284219"/>
    </source>
</evidence>
<comment type="caution">
    <text evidence="14">The sequence shown here is derived from an EMBL/GenBank/DDBJ whole genome shotgun (WGS) entry which is preliminary data.</text>
</comment>
<dbReference type="PANTHER" id="PTHR32119:SF2">
    <property type="entry name" value="OROTIDINE 5'-PHOSPHATE DECARBOXYLASE"/>
    <property type="match status" value="1"/>
</dbReference>
<comment type="catalytic activity">
    <reaction evidence="7 9 12">
        <text>orotidine 5'-phosphate + H(+) = UMP + CO2</text>
        <dbReference type="Rhea" id="RHEA:11596"/>
        <dbReference type="ChEBI" id="CHEBI:15378"/>
        <dbReference type="ChEBI" id="CHEBI:16526"/>
        <dbReference type="ChEBI" id="CHEBI:57538"/>
        <dbReference type="ChEBI" id="CHEBI:57865"/>
        <dbReference type="EC" id="4.1.1.23"/>
    </reaction>
</comment>
<feature type="binding site" evidence="9 11">
    <location>
        <position position="143"/>
    </location>
    <ligand>
        <name>substrate</name>
    </ligand>
</feature>
<feature type="binding site" evidence="9">
    <location>
        <begin position="81"/>
        <end position="90"/>
    </location>
    <ligand>
        <name>substrate</name>
    </ligand>
</feature>
<dbReference type="NCBIfam" id="TIGR01740">
    <property type="entry name" value="pyrF"/>
    <property type="match status" value="1"/>
</dbReference>
<dbReference type="EMBL" id="MCHY01000008">
    <property type="protein sequence ID" value="RKD24125.1"/>
    <property type="molecule type" value="Genomic_DNA"/>
</dbReference>
<keyword evidence="6 9" id="KW-0456">Lyase</keyword>
<dbReference type="InterPro" id="IPR018089">
    <property type="entry name" value="OMPdecase_AS"/>
</dbReference>
<dbReference type="GO" id="GO:0004590">
    <property type="term" value="F:orotidine-5'-phosphate decarboxylase activity"/>
    <property type="evidence" value="ECO:0007669"/>
    <property type="project" value="UniProtKB-UniRule"/>
</dbReference>
<dbReference type="SUPFAM" id="SSF51366">
    <property type="entry name" value="Ribulose-phoshate binding barrel"/>
    <property type="match status" value="1"/>
</dbReference>
<feature type="domain" description="Orotidine 5'-phosphate decarboxylase" evidence="13">
    <location>
        <begin position="26"/>
        <end position="250"/>
    </location>
</feature>
<name>A0A419SJH4_9BACL</name>